<accession>A0ABT7V5R2</accession>
<organism evidence="2 3">
    <name type="scientific">Thermophilibacter provencensis</name>
    <dbReference type="NCBI Taxonomy" id="1852386"/>
    <lineage>
        <taxon>Bacteria</taxon>
        <taxon>Bacillati</taxon>
        <taxon>Actinomycetota</taxon>
        <taxon>Coriobacteriia</taxon>
        <taxon>Coriobacteriales</taxon>
        <taxon>Atopobiaceae</taxon>
        <taxon>Thermophilibacter</taxon>
    </lineage>
</organism>
<sequence length="324" mass="35185">MSKFDKAETTGPRFYAMPSLAGAGGEVAKAHGCFSFARHDLAGHTVYEPMRNGWRKSSETSGLLGDLLGVNPYDADELEAFMGRYGLAYSLARVNVSDGEQPYYALPATYTAHQDLFMTRRIFQKRFGTNEAWGITGSVAMTKDLYAASDGPTPDGYADASGLLSRHEAQEAVATVKTVCHTILDAVKVGGYPSADDLDAQEKLDLACQYASAALARHTFAIAPFGGTMPDSAPALALALAQTVAIALDGEPLKQCKHCGRWFQYKTGARTYAVQDPSVQRRERRADYCSVKCQQAHNYEKLKAKRAAERAEREKAASNEKTAS</sequence>
<comment type="caution">
    <text evidence="2">The sequence shown here is derived from an EMBL/GenBank/DDBJ whole genome shotgun (WGS) entry which is preliminary data.</text>
</comment>
<evidence type="ECO:0000313" key="2">
    <source>
        <dbReference type="EMBL" id="MDM8271933.1"/>
    </source>
</evidence>
<dbReference type="Proteomes" id="UP001529256">
    <property type="component" value="Unassembled WGS sequence"/>
</dbReference>
<feature type="region of interest" description="Disordered" evidence="1">
    <location>
        <begin position="304"/>
        <end position="324"/>
    </location>
</feature>
<dbReference type="EMBL" id="JAUDEA010000025">
    <property type="protein sequence ID" value="MDM8271933.1"/>
    <property type="molecule type" value="Genomic_DNA"/>
</dbReference>
<reference evidence="3" key="2">
    <citation type="submission" date="2023-06" db="EMBL/GenBank/DDBJ databases">
        <title>Identification and characterization of horizontal gene transfer across gut microbiota members of farm animals based on homology search.</title>
        <authorList>
            <person name="Zeman M."/>
            <person name="Kubasova T."/>
            <person name="Jahodarova E."/>
            <person name="Nykrynova M."/>
            <person name="Rychlik I."/>
        </authorList>
    </citation>
    <scope>NUCLEOTIDE SEQUENCE [LARGE SCALE GENOMIC DNA]</scope>
    <source>
        <strain evidence="3">153_Feed</strain>
    </source>
</reference>
<dbReference type="RefSeq" id="WP_289512008.1">
    <property type="nucleotide sequence ID" value="NZ_JAUDEA010000025.1"/>
</dbReference>
<reference evidence="2 3" key="1">
    <citation type="submission" date="2023-06" db="EMBL/GenBank/DDBJ databases">
        <title>Identification and characterization of horizontal gene transfer across gut microbiota members of farm animals based on homology search.</title>
        <authorList>
            <person name="Schwarzerova J."/>
            <person name="Nykrynova M."/>
            <person name="Jureckova K."/>
            <person name="Cejkova D."/>
            <person name="Rychlik I."/>
        </authorList>
    </citation>
    <scope>NUCLEOTIDE SEQUENCE [LARGE SCALE GENOMIC DNA]</scope>
    <source>
        <strain evidence="2 3">153_Feed</strain>
    </source>
</reference>
<evidence type="ECO:0000256" key="1">
    <source>
        <dbReference type="SAM" id="MobiDB-lite"/>
    </source>
</evidence>
<evidence type="ECO:0000313" key="3">
    <source>
        <dbReference type="Proteomes" id="UP001529256"/>
    </source>
</evidence>
<keyword evidence="3" id="KW-1185">Reference proteome</keyword>
<proteinExistence type="predicted"/>
<reference evidence="2 3" key="3">
    <citation type="submission" date="2023-06" db="EMBL/GenBank/DDBJ databases">
        <authorList>
            <person name="Zeman M."/>
            <person name="Kubasova T."/>
            <person name="Jahodarova E."/>
            <person name="Nykrynova M."/>
            <person name="Rychlik I."/>
        </authorList>
    </citation>
    <scope>NUCLEOTIDE SEQUENCE [LARGE SCALE GENOMIC DNA]</scope>
    <source>
        <strain evidence="2 3">153_Feed</strain>
    </source>
</reference>
<name>A0ABT7V5R2_9ACTN</name>
<protein>
    <submittedName>
        <fullName evidence="2">Uncharacterized protein</fullName>
    </submittedName>
</protein>
<gene>
    <name evidence="2" type="ORF">QUW25_09675</name>
</gene>